<dbReference type="InterPro" id="IPR000683">
    <property type="entry name" value="Gfo/Idh/MocA-like_OxRdtase_N"/>
</dbReference>
<gene>
    <name evidence="3" type="ORF">E0E05_05955</name>
</gene>
<dbReference type="InterPro" id="IPR051450">
    <property type="entry name" value="Gfo/Idh/MocA_Oxidoreductases"/>
</dbReference>
<feature type="domain" description="Gfo/Idh/MocA-like oxidoreductase C-terminal" evidence="2">
    <location>
        <begin position="199"/>
        <end position="447"/>
    </location>
</feature>
<dbReference type="PANTHER" id="PTHR43377:SF2">
    <property type="entry name" value="BINDING ROSSMANN FOLD OXIDOREDUCTASE, PUTATIVE (AFU_ORTHOLOGUE AFUA_4G00560)-RELATED"/>
    <property type="match status" value="1"/>
</dbReference>
<dbReference type="GO" id="GO:0000166">
    <property type="term" value="F:nucleotide binding"/>
    <property type="evidence" value="ECO:0007669"/>
    <property type="project" value="InterPro"/>
</dbReference>
<dbReference type="Pfam" id="PF01408">
    <property type="entry name" value="GFO_IDH_MocA"/>
    <property type="match status" value="1"/>
</dbReference>
<dbReference type="EMBL" id="CP036532">
    <property type="protein sequence ID" value="QBK30179.1"/>
    <property type="molecule type" value="Genomic_DNA"/>
</dbReference>
<dbReference type="Gene3D" id="3.30.360.10">
    <property type="entry name" value="Dihydrodipicolinate Reductase, domain 2"/>
    <property type="match status" value="1"/>
</dbReference>
<dbReference type="KEGG" id="rpod:E0E05_05955"/>
<dbReference type="InterPro" id="IPR004104">
    <property type="entry name" value="Gfo/Idh/MocA-like_OxRdtase_C"/>
</dbReference>
<dbReference type="InterPro" id="IPR036291">
    <property type="entry name" value="NAD(P)-bd_dom_sf"/>
</dbReference>
<evidence type="ECO:0000259" key="2">
    <source>
        <dbReference type="Pfam" id="PF02894"/>
    </source>
</evidence>
<evidence type="ECO:0000313" key="3">
    <source>
        <dbReference type="EMBL" id="QBK30179.1"/>
    </source>
</evidence>
<dbReference type="Pfam" id="PF02894">
    <property type="entry name" value="GFO_IDH_MocA_C"/>
    <property type="match status" value="1"/>
</dbReference>
<protein>
    <submittedName>
        <fullName evidence="3">Gfo/Idh/MocA family oxidoreductase</fullName>
    </submittedName>
</protein>
<dbReference type="PANTHER" id="PTHR43377">
    <property type="entry name" value="BILIVERDIN REDUCTASE A"/>
    <property type="match status" value="1"/>
</dbReference>
<organism evidence="3 4">
    <name type="scientific">Roseitalea porphyridii</name>
    <dbReference type="NCBI Taxonomy" id="1852022"/>
    <lineage>
        <taxon>Bacteria</taxon>
        <taxon>Pseudomonadati</taxon>
        <taxon>Pseudomonadota</taxon>
        <taxon>Alphaproteobacteria</taxon>
        <taxon>Hyphomicrobiales</taxon>
        <taxon>Ahrensiaceae</taxon>
        <taxon>Roseitalea</taxon>
    </lineage>
</organism>
<accession>A0A4P6V0M6</accession>
<feature type="domain" description="Gfo/Idh/MocA-like oxidoreductase N-terminal" evidence="1">
    <location>
        <begin position="50"/>
        <end position="182"/>
    </location>
</feature>
<proteinExistence type="predicted"/>
<dbReference type="Proteomes" id="UP000293719">
    <property type="component" value="Chromosome"/>
</dbReference>
<dbReference type="Gene3D" id="3.40.50.720">
    <property type="entry name" value="NAD(P)-binding Rossmann-like Domain"/>
    <property type="match status" value="1"/>
</dbReference>
<dbReference type="AlphaFoldDB" id="A0A4P6V0M6"/>
<sequence length="462" mass="50562">MSCMAVSCGSTRIEYNQDCSQIRTQLACPHRFRCSADKVLQKSPTQATIGVSIIGAGERGIYYIGTRMAEIAADTGFRIVNVHDTLADRARYAAEHLNGVYAAGGFSHTVSPVADLQAAICDPAVDLVVVTTHTDAHRTPVEIAARAGKRVYLDKPIAVTLEDASAILEAEALSGEPVMMGFTRRYERPWIEAVDIARKGRIGDPQMILLRSVIPYTRYLQLWHRNQAKSGGAINDKCSHHFDVLNWIAGSPAVSVSAIGGRSGIFKPDPGAPQRCSECARQCPYRRHHTLVDKFEGVGRVANDSWTHADRIEDRNDNCVYLPGADIDDHAIVSVTYENGMTACLFFTIFGPWAPDQETLEIVGSSGRLRMERHSGEIDLVSAHGHRNETIRFADPDRGSTHFGADLELVRTMRGFMDGDAPPVGPKDGLMSLRMVHAALWSLRNNGQPINPALAMDMVEAA</sequence>
<name>A0A4P6V0M6_9HYPH</name>
<evidence type="ECO:0000259" key="1">
    <source>
        <dbReference type="Pfam" id="PF01408"/>
    </source>
</evidence>
<keyword evidence="4" id="KW-1185">Reference proteome</keyword>
<dbReference type="SUPFAM" id="SSF55347">
    <property type="entry name" value="Glyceraldehyde-3-phosphate dehydrogenase-like, C-terminal domain"/>
    <property type="match status" value="1"/>
</dbReference>
<dbReference type="SUPFAM" id="SSF51735">
    <property type="entry name" value="NAD(P)-binding Rossmann-fold domains"/>
    <property type="match status" value="1"/>
</dbReference>
<evidence type="ECO:0000313" key="4">
    <source>
        <dbReference type="Proteomes" id="UP000293719"/>
    </source>
</evidence>
<reference evidence="3 4" key="1">
    <citation type="journal article" date="2017" name="Int. J. Syst. Evol. Microbiol.">
        <title>Roseitalea porphyridii gen. nov., sp. nov., isolated from a red alga, and reclassification of Hoeflea suaedae Chung et al. 2013 as Pseudohoeflea suaedae gen. nov., comb. nov.</title>
        <authorList>
            <person name="Hyeon J.W."/>
            <person name="Jeong S.E."/>
            <person name="Baek K."/>
            <person name="Jeon C.O."/>
        </authorList>
    </citation>
    <scope>NUCLEOTIDE SEQUENCE [LARGE SCALE GENOMIC DNA]</scope>
    <source>
        <strain evidence="3 4">MA7-20</strain>
    </source>
</reference>